<keyword evidence="1" id="KW-0378">Hydrolase</keyword>
<keyword evidence="2" id="KW-0479">Metal-binding</keyword>
<dbReference type="InterPro" id="IPR050496">
    <property type="entry name" value="SNF2_RAD54_helicase_repair"/>
</dbReference>
<comment type="caution">
    <text evidence="6">The sequence shown here is derived from an EMBL/GenBank/DDBJ whole genome shotgun (WGS) entry which is preliminary data.</text>
</comment>
<dbReference type="Pfam" id="PF00176">
    <property type="entry name" value="SNF2-rel_dom"/>
    <property type="match status" value="1"/>
</dbReference>
<dbReference type="SMART" id="SM00487">
    <property type="entry name" value="DEXDc"/>
    <property type="match status" value="1"/>
</dbReference>
<dbReference type="Gene3D" id="3.40.50.300">
    <property type="entry name" value="P-loop containing nucleotide triphosphate hydrolases"/>
    <property type="match status" value="1"/>
</dbReference>
<dbReference type="PANTHER" id="PTHR45629">
    <property type="entry name" value="SNF2/RAD54 FAMILY MEMBER"/>
    <property type="match status" value="1"/>
</dbReference>
<evidence type="ECO:0000313" key="7">
    <source>
        <dbReference type="Proteomes" id="UP000293874"/>
    </source>
</evidence>
<evidence type="ECO:0000256" key="1">
    <source>
        <dbReference type="ARBA" id="ARBA00022801"/>
    </source>
</evidence>
<keyword evidence="7" id="KW-1185">Reference proteome</keyword>
<keyword evidence="6" id="KW-0067">ATP-binding</keyword>
<dbReference type="InterPro" id="IPR038718">
    <property type="entry name" value="SNF2-like_sf"/>
</dbReference>
<feature type="domain" description="Helicase C-terminal" evidence="5">
    <location>
        <begin position="961"/>
        <end position="1114"/>
    </location>
</feature>
<dbReference type="RefSeq" id="WP_130540951.1">
    <property type="nucleotide sequence ID" value="NZ_CP042431.1"/>
</dbReference>
<dbReference type="InterPro" id="IPR001650">
    <property type="entry name" value="Helicase_C-like"/>
</dbReference>
<feature type="domain" description="SWIM-type" evidence="3">
    <location>
        <begin position="68"/>
        <end position="104"/>
    </location>
</feature>
<dbReference type="GO" id="GO:0015616">
    <property type="term" value="F:DNA translocase activity"/>
    <property type="evidence" value="ECO:0007669"/>
    <property type="project" value="TreeGrafter"/>
</dbReference>
<keyword evidence="2" id="KW-0862">Zinc</keyword>
<dbReference type="OrthoDB" id="9760715at2"/>
<dbReference type="InterPro" id="IPR049730">
    <property type="entry name" value="SNF2/RAD54-like_C"/>
</dbReference>
<name>A0A4Q7N2K4_9BACT</name>
<dbReference type="InterPro" id="IPR027417">
    <property type="entry name" value="P-loop_NTPase"/>
</dbReference>
<organism evidence="6 7">
    <name type="scientific">Pseudobacter ginsenosidimutans</name>
    <dbReference type="NCBI Taxonomy" id="661488"/>
    <lineage>
        <taxon>Bacteria</taxon>
        <taxon>Pseudomonadati</taxon>
        <taxon>Bacteroidota</taxon>
        <taxon>Chitinophagia</taxon>
        <taxon>Chitinophagales</taxon>
        <taxon>Chitinophagaceae</taxon>
        <taxon>Pseudobacter</taxon>
    </lineage>
</organism>
<dbReference type="InterPro" id="IPR014001">
    <property type="entry name" value="Helicase_ATP-bd"/>
</dbReference>
<gene>
    <name evidence="6" type="ORF">EV199_0089</name>
</gene>
<keyword evidence="6" id="KW-0347">Helicase</keyword>
<dbReference type="SMART" id="SM00490">
    <property type="entry name" value="HELICc"/>
    <property type="match status" value="1"/>
</dbReference>
<proteinExistence type="predicted"/>
<keyword evidence="2" id="KW-0863">Zinc-finger</keyword>
<dbReference type="GO" id="GO:0008270">
    <property type="term" value="F:zinc ion binding"/>
    <property type="evidence" value="ECO:0007669"/>
    <property type="project" value="UniProtKB-KW"/>
</dbReference>
<feature type="domain" description="Helicase ATP-binding" evidence="4">
    <location>
        <begin position="679"/>
        <end position="838"/>
    </location>
</feature>
<sequence>MDQAANHQELSNNRFKRFSLESLDETQIAQSGAGGQYVEQKDYQLITPHSLEADSGIFLNRLAFPLFPPVTVLRQEEQLLVSCTCNQHSDQLCIHEAQVLTALLRKEEFGVFFFPDLRKNKLRQFGADYGLGTVQEPDDYFSVQWENNKLVIAPKHASLQAVTPATLQGMNQLLFPASEALHQEDPVAEGKTIITVFKQHKYNRHLVTELYSAPVSKEGKIKNPLTMIAPLDLAWTQDDPEQLKFYTAVHKFQNHPSTKRSPSDLKALKAIIRNPARYKFYLHDAEVSENITASSIRPVKAALLQNSLRLTVTREGNFYAIAGKLQLAQEELDLKEAHLRLNWFLQAGETLYLIDQLPALGMIELLKKKDHFLIHHNKFSEFKSQLLDKLEDKLPVDYRYLQHVTAAELPELPGGSGLQRILYLSDLKNYVMIIPVIRYGDIEIPIRTQRLVHTTNAKGKEVILPRNDDAERAFTALLLGQHTHFEEQLENDLHYFYLHRDRFLSEDWFLQAFEVWEKENIRVLGFNELDSNRKNPHRVKIDIKIRTGINWFNADIRVQFGKQRASLKQVYKSIRNQNKYVQLDDGTEGILPQEWILKFSDYFNNAEVIDESTIRINKINLSAIEQLYEAALPDAAIEQEIMEYRNKLEGIREIERIETPEGLNATLRPYQLEGLNWLNALDDLNFGGCLADDMGLGKSIQIIAFILSQRKKVKNNTNLLVVPGTLVFNWQQELLKFAPDIRLLTVHGASRNRTTEDFDQYEIILTTYGTLLSDIRFLKDYHFNYAFLDESQHIKNPETQRYKAVRLLNARNRIVITGTPIENNTFDLFSQLSFACPGLLGNKQYFRDIFSIPIDTFKYSKRARELQQKVQPFIMRRTKDEVAPELPEKTEMVVYCEMDEEQRGIYDAYEKEFRDYVSAISNDELKRNPMNVLKGLTRLRQICDAPALLGNEALTGHSSAKIHTLMEQIETKSPHHKILVFSQFVSMLDLIVAELKKRNIGFETLTGSTHTKKRGEIVNAFQNNPDSRVFLISLKAGGTGLNLTAADYVYIVDPWWNPAVENQAIDRAHRIGQNKKVIAIRLICSNTVEEKIMQMQENKQSLADNLIKTGNTLLPVLSKNELLKLLSFQPA</sequence>
<accession>A0A4Q7N2K4</accession>
<reference evidence="6 7" key="1">
    <citation type="submission" date="2019-02" db="EMBL/GenBank/DDBJ databases">
        <title>Genomic Encyclopedia of Type Strains, Phase IV (KMG-IV): sequencing the most valuable type-strain genomes for metagenomic binning, comparative biology and taxonomic classification.</title>
        <authorList>
            <person name="Goeker M."/>
        </authorList>
    </citation>
    <scope>NUCLEOTIDE SEQUENCE [LARGE SCALE GENOMIC DNA]</scope>
    <source>
        <strain evidence="6 7">DSM 18116</strain>
    </source>
</reference>
<evidence type="ECO:0000259" key="5">
    <source>
        <dbReference type="PROSITE" id="PS51194"/>
    </source>
</evidence>
<dbReference type="GO" id="GO:0005524">
    <property type="term" value="F:ATP binding"/>
    <property type="evidence" value="ECO:0007669"/>
    <property type="project" value="InterPro"/>
</dbReference>
<dbReference type="AlphaFoldDB" id="A0A4Q7N2K4"/>
<dbReference type="InterPro" id="IPR000330">
    <property type="entry name" value="SNF2_N"/>
</dbReference>
<dbReference type="GO" id="GO:0004386">
    <property type="term" value="F:helicase activity"/>
    <property type="evidence" value="ECO:0007669"/>
    <property type="project" value="UniProtKB-KW"/>
</dbReference>
<dbReference type="InterPro" id="IPR007527">
    <property type="entry name" value="Znf_SWIM"/>
</dbReference>
<dbReference type="PANTHER" id="PTHR45629:SF7">
    <property type="entry name" value="DNA EXCISION REPAIR PROTEIN ERCC-6-RELATED"/>
    <property type="match status" value="1"/>
</dbReference>
<dbReference type="EMBL" id="SGXA01000001">
    <property type="protein sequence ID" value="RZS74245.1"/>
    <property type="molecule type" value="Genomic_DNA"/>
</dbReference>
<dbReference type="Gene3D" id="3.40.50.10810">
    <property type="entry name" value="Tandem AAA-ATPase domain"/>
    <property type="match status" value="1"/>
</dbReference>
<dbReference type="CDD" id="cd18793">
    <property type="entry name" value="SF2_C_SNF"/>
    <property type="match status" value="1"/>
</dbReference>
<protein>
    <submittedName>
        <fullName evidence="6">SNF2 family DNA or RNA helicase</fullName>
    </submittedName>
</protein>
<dbReference type="GO" id="GO:0016787">
    <property type="term" value="F:hydrolase activity"/>
    <property type="evidence" value="ECO:0007669"/>
    <property type="project" value="UniProtKB-KW"/>
</dbReference>
<evidence type="ECO:0000259" key="3">
    <source>
        <dbReference type="PROSITE" id="PS50966"/>
    </source>
</evidence>
<dbReference type="SUPFAM" id="SSF52540">
    <property type="entry name" value="P-loop containing nucleoside triphosphate hydrolases"/>
    <property type="match status" value="2"/>
</dbReference>
<evidence type="ECO:0000256" key="2">
    <source>
        <dbReference type="PROSITE-ProRule" id="PRU00325"/>
    </source>
</evidence>
<dbReference type="Pfam" id="PF00271">
    <property type="entry name" value="Helicase_C"/>
    <property type="match status" value="1"/>
</dbReference>
<evidence type="ECO:0000259" key="4">
    <source>
        <dbReference type="PROSITE" id="PS51192"/>
    </source>
</evidence>
<dbReference type="Proteomes" id="UP000293874">
    <property type="component" value="Unassembled WGS sequence"/>
</dbReference>
<dbReference type="PROSITE" id="PS51194">
    <property type="entry name" value="HELICASE_CTER"/>
    <property type="match status" value="1"/>
</dbReference>
<keyword evidence="6" id="KW-0547">Nucleotide-binding</keyword>
<dbReference type="PROSITE" id="PS50966">
    <property type="entry name" value="ZF_SWIM"/>
    <property type="match status" value="1"/>
</dbReference>
<evidence type="ECO:0000313" key="6">
    <source>
        <dbReference type="EMBL" id="RZS74245.1"/>
    </source>
</evidence>
<dbReference type="PROSITE" id="PS51192">
    <property type="entry name" value="HELICASE_ATP_BIND_1"/>
    <property type="match status" value="1"/>
</dbReference>